<evidence type="ECO:0000256" key="2">
    <source>
        <dbReference type="SAM" id="Phobius"/>
    </source>
</evidence>
<dbReference type="PANTHER" id="PTHR34978:SF3">
    <property type="entry name" value="SLR0241 PROTEIN"/>
    <property type="match status" value="1"/>
</dbReference>
<protein>
    <recommendedName>
        <fullName evidence="3">Peptidase M56 domain-containing protein</fullName>
    </recommendedName>
</protein>
<dbReference type="CDD" id="cd07341">
    <property type="entry name" value="M56_BlaR1_MecR1_like"/>
    <property type="match status" value="1"/>
</dbReference>
<evidence type="ECO:0000256" key="1">
    <source>
        <dbReference type="SAM" id="MobiDB-lite"/>
    </source>
</evidence>
<keyword evidence="2" id="KW-0472">Membrane</keyword>
<feature type="region of interest" description="Disordered" evidence="1">
    <location>
        <begin position="563"/>
        <end position="611"/>
    </location>
</feature>
<keyword evidence="2" id="KW-0812">Transmembrane</keyword>
<dbReference type="InterPro" id="IPR008756">
    <property type="entry name" value="Peptidase_M56"/>
</dbReference>
<feature type="compositionally biased region" description="Pro residues" evidence="1">
    <location>
        <begin position="565"/>
        <end position="606"/>
    </location>
</feature>
<evidence type="ECO:0000313" key="5">
    <source>
        <dbReference type="Proteomes" id="UP000634043"/>
    </source>
</evidence>
<keyword evidence="5" id="KW-1185">Reference proteome</keyword>
<dbReference type="EMBL" id="BMFP01000004">
    <property type="protein sequence ID" value="GGG17399.1"/>
    <property type="molecule type" value="Genomic_DNA"/>
</dbReference>
<feature type="domain" description="Peptidase M56" evidence="3">
    <location>
        <begin position="146"/>
        <end position="256"/>
    </location>
</feature>
<feature type="region of interest" description="Disordered" evidence="1">
    <location>
        <begin position="464"/>
        <end position="487"/>
    </location>
</feature>
<dbReference type="SUPFAM" id="SSF56935">
    <property type="entry name" value="Porins"/>
    <property type="match status" value="1"/>
</dbReference>
<evidence type="ECO:0000313" key="4">
    <source>
        <dbReference type="EMBL" id="GGG17399.1"/>
    </source>
</evidence>
<proteinExistence type="predicted"/>
<accession>A0ABQ1W7B2</accession>
<dbReference type="RefSeq" id="WP_188501593.1">
    <property type="nucleotide sequence ID" value="NZ_BMFP01000004.1"/>
</dbReference>
<feature type="transmembrane region" description="Helical" evidence="2">
    <location>
        <begin position="267"/>
        <end position="286"/>
    </location>
</feature>
<dbReference type="InterPro" id="IPR052173">
    <property type="entry name" value="Beta-lactam_resp_regulator"/>
</dbReference>
<gene>
    <name evidence="4" type="ORF">GCM10011323_22030</name>
</gene>
<dbReference type="Proteomes" id="UP000634043">
    <property type="component" value="Unassembled WGS sequence"/>
</dbReference>
<comment type="caution">
    <text evidence="4">The sequence shown here is derived from an EMBL/GenBank/DDBJ whole genome shotgun (WGS) entry which is preliminary data.</text>
</comment>
<evidence type="ECO:0000259" key="3">
    <source>
        <dbReference type="Pfam" id="PF05569"/>
    </source>
</evidence>
<name>A0ABQ1W7B2_9BACT</name>
<keyword evidence="2" id="KW-1133">Transmembrane helix</keyword>
<dbReference type="Gene3D" id="2.170.130.10">
    <property type="entry name" value="TonB-dependent receptor, plug domain"/>
    <property type="match status" value="1"/>
</dbReference>
<feature type="compositionally biased region" description="Pro residues" evidence="1">
    <location>
        <begin position="464"/>
        <end position="485"/>
    </location>
</feature>
<reference evidence="5" key="1">
    <citation type="journal article" date="2019" name="Int. J. Syst. Evol. Microbiol.">
        <title>The Global Catalogue of Microorganisms (GCM) 10K type strain sequencing project: providing services to taxonomists for standard genome sequencing and annotation.</title>
        <authorList>
            <consortium name="The Broad Institute Genomics Platform"/>
            <consortium name="The Broad Institute Genome Sequencing Center for Infectious Disease"/>
            <person name="Wu L."/>
            <person name="Ma J."/>
        </authorList>
    </citation>
    <scope>NUCLEOTIDE SEQUENCE [LARGE SCALE GENOMIC DNA]</scope>
    <source>
        <strain evidence="5">CGMCC 1.12749</strain>
    </source>
</reference>
<feature type="transmembrane region" description="Helical" evidence="2">
    <location>
        <begin position="6"/>
        <end position="22"/>
    </location>
</feature>
<feature type="transmembrane region" description="Helical" evidence="2">
    <location>
        <begin position="34"/>
        <end position="52"/>
    </location>
</feature>
<sequence>MPDLLLYLLKANVALVLFYLAYHLALRKLTFYHLNRLFLVFGILFSAVYPLIDLSELFSRHEELAVVQSYAVVIPAWTPTAIPEQTAFDYWLIPVWLFWLGCGLMLLRLTMQFVSLYRIHRASVPASYQGVDFRKVPGISEAFSFWKTIYLNPAQHQSPELESILRHEQIHVNGWHTLDVLLAELSTVFYWFNPGVWLMKQAMKENLEFIADQHVVNAGVDRVAYQYLLLKVVGATQPQLANQFNFPSLKRRIAMMNKMPTSKASRLRLLVVLPLVTVLLVAFRSASQDDIATLTETILPGETVTQTEENPTDEYAAFYARNTEVKQVSWRSNGKIVVALKSGAEEVYTFGDKQSMASAELKYGEMPSAPPVARRVNLNQDESYILKLEHIGYYDDKANWPEDYKDFLKRHPNVKEVAWKFDNSRDKNLESIVIYLKNGKTETYDYNKSQRIPAAEAKWGKLPFLPPPPPPTPAAPDAPPAPPAPDKAELLSIMPEAALYYIDGVEASRAAVQKLDPKTIHSINVIKGKSAVEVFGKGASKGVISVVTEQNKDARQVQEFNKKLPVPPAPPAPEAPSPPPAPGREAVPPVPPAPAGEQLPPPPPPVRYEGPAIPKAGGARLVETEEHVAYFLWPEEITKRELEVAQQAFSSSGFELDFNEKYEGGKISSLKIELASRNRKSRASATYNAGALKSILEADNIVIVQGNKKTGEVRIATTLAPR</sequence>
<dbReference type="InterPro" id="IPR037066">
    <property type="entry name" value="Plug_dom_sf"/>
</dbReference>
<feature type="transmembrane region" description="Helical" evidence="2">
    <location>
        <begin position="90"/>
        <end position="111"/>
    </location>
</feature>
<organism evidence="4 5">
    <name type="scientific">Pontibacter amylolyticus</name>
    <dbReference type="NCBI Taxonomy" id="1424080"/>
    <lineage>
        <taxon>Bacteria</taxon>
        <taxon>Pseudomonadati</taxon>
        <taxon>Bacteroidota</taxon>
        <taxon>Cytophagia</taxon>
        <taxon>Cytophagales</taxon>
        <taxon>Hymenobacteraceae</taxon>
        <taxon>Pontibacter</taxon>
    </lineage>
</organism>
<dbReference type="PANTHER" id="PTHR34978">
    <property type="entry name" value="POSSIBLE SENSOR-TRANSDUCER PROTEIN BLAR"/>
    <property type="match status" value="1"/>
</dbReference>
<dbReference type="Pfam" id="PF05569">
    <property type="entry name" value="Peptidase_M56"/>
    <property type="match status" value="1"/>
</dbReference>